<dbReference type="InterPro" id="IPR007172">
    <property type="entry name" value="DUF374"/>
</dbReference>
<keyword evidence="1" id="KW-0472">Membrane</keyword>
<proteinExistence type="predicted"/>
<dbReference type="Pfam" id="PF04028">
    <property type="entry name" value="DUF374"/>
    <property type="match status" value="1"/>
</dbReference>
<keyword evidence="1" id="KW-1133">Transmembrane helix</keyword>
<dbReference type="OrthoDB" id="9810508at2"/>
<reference evidence="3 4" key="1">
    <citation type="submission" date="2019-10" db="EMBL/GenBank/DDBJ databases">
        <title>New species of Slilvanegrellaceae.</title>
        <authorList>
            <person name="Pitt A."/>
            <person name="Hahn M.W."/>
        </authorList>
    </citation>
    <scope>NUCLEOTIDE SEQUENCE [LARGE SCALE GENOMIC DNA]</scope>
    <source>
        <strain evidence="3 4">SP-Ram-0.45-NSY-1</strain>
    </source>
</reference>
<name>A0A6N6VSG9_9BACT</name>
<keyword evidence="1" id="KW-0812">Transmembrane</keyword>
<evidence type="ECO:0000313" key="3">
    <source>
        <dbReference type="EMBL" id="KAB8039047.1"/>
    </source>
</evidence>
<gene>
    <name evidence="3" type="ORF">GCL60_09335</name>
</gene>
<dbReference type="EMBL" id="WFLM01000003">
    <property type="protein sequence ID" value="KAB8039047.1"/>
    <property type="molecule type" value="Genomic_DNA"/>
</dbReference>
<accession>A0A6N6VSG9</accession>
<sequence length="213" mass="24704">MALRIDTVPWFLKPVVAFYGYVLGHFQYFHYWFNHRTIRISWIGRENISPDKNYIFVYWHRYFPCYFSAFFHFKQHAWMVHPLLYMVHMWVLVRLLGVQKLIPGSTGNDGYKAACELIEALKSGYSTMICPDGPSGPPQVLKKGVLHIAAKSQVQIVPLHFTPKPSIWIRSWDKKLFPIPFGHLEVKIGQPIEVTTQNQKLIETALTSALNGE</sequence>
<dbReference type="RefSeq" id="WP_153420446.1">
    <property type="nucleotide sequence ID" value="NZ_WFLM01000003.1"/>
</dbReference>
<feature type="transmembrane region" description="Helical" evidence="1">
    <location>
        <begin position="79"/>
        <end position="97"/>
    </location>
</feature>
<evidence type="ECO:0000256" key="1">
    <source>
        <dbReference type="SAM" id="Phobius"/>
    </source>
</evidence>
<organism evidence="3 4">
    <name type="scientific">Silvanigrella paludirubra</name>
    <dbReference type="NCBI Taxonomy" id="2499159"/>
    <lineage>
        <taxon>Bacteria</taxon>
        <taxon>Pseudomonadati</taxon>
        <taxon>Bdellovibrionota</taxon>
        <taxon>Oligoflexia</taxon>
        <taxon>Silvanigrellales</taxon>
        <taxon>Silvanigrellaceae</taxon>
        <taxon>Silvanigrella</taxon>
    </lineage>
</organism>
<feature type="transmembrane region" description="Helical" evidence="1">
    <location>
        <begin position="16"/>
        <end position="33"/>
    </location>
</feature>
<feature type="domain" description="DUF374" evidence="2">
    <location>
        <begin position="100"/>
        <end position="137"/>
    </location>
</feature>
<dbReference type="SUPFAM" id="SSF69593">
    <property type="entry name" value="Glycerol-3-phosphate (1)-acyltransferase"/>
    <property type="match status" value="1"/>
</dbReference>
<keyword evidence="4" id="KW-1185">Reference proteome</keyword>
<dbReference type="Proteomes" id="UP000437748">
    <property type="component" value="Unassembled WGS sequence"/>
</dbReference>
<dbReference type="AlphaFoldDB" id="A0A6N6VSG9"/>
<comment type="caution">
    <text evidence="3">The sequence shown here is derived from an EMBL/GenBank/DDBJ whole genome shotgun (WGS) entry which is preliminary data.</text>
</comment>
<evidence type="ECO:0000313" key="4">
    <source>
        <dbReference type="Proteomes" id="UP000437748"/>
    </source>
</evidence>
<protein>
    <submittedName>
        <fullName evidence="3">DUF374 domain-containing protein</fullName>
    </submittedName>
</protein>
<evidence type="ECO:0000259" key="2">
    <source>
        <dbReference type="Pfam" id="PF04028"/>
    </source>
</evidence>